<keyword evidence="3" id="KW-1185">Reference proteome</keyword>
<dbReference type="Proteomes" id="UP000235672">
    <property type="component" value="Unassembled WGS sequence"/>
</dbReference>
<protein>
    <submittedName>
        <fullName evidence="2">Uncharacterized protein</fullName>
    </submittedName>
</protein>
<feature type="region of interest" description="Disordered" evidence="1">
    <location>
        <begin position="1"/>
        <end position="27"/>
    </location>
</feature>
<dbReference type="EMBL" id="KZ613512">
    <property type="protein sequence ID" value="PMD15575.1"/>
    <property type="molecule type" value="Genomic_DNA"/>
</dbReference>
<sequence>MAQKSNTPLLRTELRSPNLETGDHGLLQRRGIKLPSITTTFHDKMSKQQVMRYKEDLIDTHSYLEPCAPEGSKWSTDSSDRCSRAGTSNDTKNTSNEPESPFDHNETAEERLERWQKFYRERTMESYLDKDDYEEYLDDLLFDRLYKEVQYSLYETGASEYRGQEYVRFFWDDVRRRLKDEEEQVVEWPPTEELQHCTASMYDDNPLKHFQPLNPPKHFVANRRRIRSAPPRPQSPVLKRTTAPQDLELMEIREWLMKIREWKEKE</sequence>
<dbReference type="OrthoDB" id="3561411at2759"/>
<accession>A0A2J6PNH8</accession>
<reference evidence="2 3" key="1">
    <citation type="submission" date="2016-05" db="EMBL/GenBank/DDBJ databases">
        <title>A degradative enzymes factory behind the ericoid mycorrhizal symbiosis.</title>
        <authorList>
            <consortium name="DOE Joint Genome Institute"/>
            <person name="Martino E."/>
            <person name="Morin E."/>
            <person name="Grelet G."/>
            <person name="Kuo A."/>
            <person name="Kohler A."/>
            <person name="Daghino S."/>
            <person name="Barry K."/>
            <person name="Choi C."/>
            <person name="Cichocki N."/>
            <person name="Clum A."/>
            <person name="Copeland A."/>
            <person name="Hainaut M."/>
            <person name="Haridas S."/>
            <person name="Labutti K."/>
            <person name="Lindquist E."/>
            <person name="Lipzen A."/>
            <person name="Khouja H.-R."/>
            <person name="Murat C."/>
            <person name="Ohm R."/>
            <person name="Olson A."/>
            <person name="Spatafora J."/>
            <person name="Veneault-Fourrey C."/>
            <person name="Henrissat B."/>
            <person name="Grigoriev I."/>
            <person name="Martin F."/>
            <person name="Perotto S."/>
        </authorList>
    </citation>
    <scope>NUCLEOTIDE SEQUENCE [LARGE SCALE GENOMIC DNA]</scope>
    <source>
        <strain evidence="2 3">UAMH 7357</strain>
    </source>
</reference>
<proteinExistence type="predicted"/>
<organism evidence="2 3">
    <name type="scientific">Hyaloscypha hepaticicola</name>
    <dbReference type="NCBI Taxonomy" id="2082293"/>
    <lineage>
        <taxon>Eukaryota</taxon>
        <taxon>Fungi</taxon>
        <taxon>Dikarya</taxon>
        <taxon>Ascomycota</taxon>
        <taxon>Pezizomycotina</taxon>
        <taxon>Leotiomycetes</taxon>
        <taxon>Helotiales</taxon>
        <taxon>Hyaloscyphaceae</taxon>
        <taxon>Hyaloscypha</taxon>
    </lineage>
</organism>
<dbReference type="AlphaFoldDB" id="A0A2J6PNH8"/>
<evidence type="ECO:0000313" key="2">
    <source>
        <dbReference type="EMBL" id="PMD15575.1"/>
    </source>
</evidence>
<feature type="region of interest" description="Disordered" evidence="1">
    <location>
        <begin position="69"/>
        <end position="108"/>
    </location>
</feature>
<gene>
    <name evidence="2" type="ORF">NA56DRAFT_332052</name>
</gene>
<evidence type="ECO:0000256" key="1">
    <source>
        <dbReference type="SAM" id="MobiDB-lite"/>
    </source>
</evidence>
<feature type="compositionally biased region" description="Polar residues" evidence="1">
    <location>
        <begin position="85"/>
        <end position="98"/>
    </location>
</feature>
<evidence type="ECO:0000313" key="3">
    <source>
        <dbReference type="Proteomes" id="UP000235672"/>
    </source>
</evidence>
<name>A0A2J6PNH8_9HELO</name>